<keyword evidence="3" id="KW-1185">Reference proteome</keyword>
<sequence>MQFNRHFINRIEKKDVLRLLLALAAVFVMGVLGEFVCNFPALRANGWTRQATRTIALDEVQVSGFERVETEKNGLGEITGEPGQTIGENRRQVENTEVLQLSDASGYLHIPLDGSYVSQFLYHYDYDGLLNATVRLGYRNIYGEQREHNAKMVMDRNCRVLKFSSVPVNGKLDYVDLLITREDLDEEGLSYMNFGGMPLALTGFATVARAGINWYRLGLFWCAAAVLIALLCFRDFVAKRIEVGFLLISLTFGTIFSLSLPANKVSWDEEVHFAQAFWMANYRTPVQAEPALLQEFTTGVDTWPYNQPESRDEQAALTSYLNQNAGYRHGEHLWSTDLNKTTMTGYVGSALALKAGGLLHIPFGILYKLGRLGNLYVYAAVLYFAIKKTPVGKAILAFLALMPEPMMLAGAYSYDPTVTAFLWLSFAGILEAALGGRKMDWKAYALIVLTFVWGCRVKAVYAPLILLGLMIPAEKFRSKREMYLMKGGFIVICGLMMLSFILPVLIAPRDIGDTRGDSTSEKGQMAYILGQPLAYAWVLMCNLFRTLPSYVLGENSLGLLGHTGTMSFPWALYAGSAAVILTAGQSSCGKRLSKKQKLWIFILCVGTAVLVWTSMYIAFTRPGNTYIDGVQGRYYLPFLPLVWLVLNPERVMVRMENKNYHALVLGAAALILAATVYLDIWMKFCR</sequence>
<name>A0A2T3FQS0_9CLOT</name>
<proteinExistence type="predicted"/>
<keyword evidence="1" id="KW-0812">Transmembrane</keyword>
<evidence type="ECO:0000313" key="3">
    <source>
        <dbReference type="Proteomes" id="UP000241048"/>
    </source>
</evidence>
<evidence type="ECO:0008006" key="4">
    <source>
        <dbReference type="Google" id="ProtNLM"/>
    </source>
</evidence>
<feature type="transmembrane region" description="Helical" evidence="1">
    <location>
        <begin position="483"/>
        <end position="506"/>
    </location>
</feature>
<dbReference type="AlphaFoldDB" id="A0A2T3FQS0"/>
<reference evidence="2 3" key="1">
    <citation type="submission" date="2018-03" db="EMBL/GenBank/DDBJ databases">
        <title>Lachnoclostridium SNUG30386 gen.nov., sp.nov., isolated from human faeces.</title>
        <authorList>
            <person name="Seo B."/>
            <person name="Jeon K."/>
            <person name="Ko G."/>
        </authorList>
    </citation>
    <scope>NUCLEOTIDE SEQUENCE [LARGE SCALE GENOMIC DNA]</scope>
    <source>
        <strain evidence="2 3">SNUG30386</strain>
    </source>
</reference>
<organism evidence="2 3">
    <name type="scientific">Clostridium fessum</name>
    <dbReference type="NCBI Taxonomy" id="2126740"/>
    <lineage>
        <taxon>Bacteria</taxon>
        <taxon>Bacillati</taxon>
        <taxon>Bacillota</taxon>
        <taxon>Clostridia</taxon>
        <taxon>Eubacteriales</taxon>
        <taxon>Clostridiaceae</taxon>
        <taxon>Clostridium</taxon>
    </lineage>
</organism>
<evidence type="ECO:0000313" key="2">
    <source>
        <dbReference type="EMBL" id="PST37632.1"/>
    </source>
</evidence>
<dbReference type="Pfam" id="PF09913">
    <property type="entry name" value="DUF2142"/>
    <property type="match status" value="1"/>
</dbReference>
<feature type="transmembrane region" description="Helical" evidence="1">
    <location>
        <begin position="660"/>
        <end position="678"/>
    </location>
</feature>
<dbReference type="RefSeq" id="WP_107000712.1">
    <property type="nucleotide sequence ID" value="NZ_JBKSOE010000008.1"/>
</dbReference>
<keyword evidence="1" id="KW-1133">Transmembrane helix</keyword>
<feature type="transmembrane region" description="Helical" evidence="1">
    <location>
        <begin position="214"/>
        <end position="233"/>
    </location>
</feature>
<evidence type="ECO:0000256" key="1">
    <source>
        <dbReference type="SAM" id="Phobius"/>
    </source>
</evidence>
<dbReference type="InterPro" id="IPR018674">
    <property type="entry name" value="DUF2142_membrane"/>
</dbReference>
<feature type="transmembrane region" description="Helical" evidence="1">
    <location>
        <begin position="420"/>
        <end position="436"/>
    </location>
</feature>
<protein>
    <recommendedName>
        <fullName evidence="4">DUF2142 domain-containing protein</fullName>
    </recommendedName>
</protein>
<gene>
    <name evidence="2" type="ORF">C7U56_07005</name>
</gene>
<accession>A0A2T3FQS0</accession>
<dbReference type="Proteomes" id="UP000241048">
    <property type="component" value="Unassembled WGS sequence"/>
</dbReference>
<comment type="caution">
    <text evidence="2">The sequence shown here is derived from an EMBL/GenBank/DDBJ whole genome shotgun (WGS) entry which is preliminary data.</text>
</comment>
<dbReference type="EMBL" id="PYLO01000002">
    <property type="protein sequence ID" value="PST37632.1"/>
    <property type="molecule type" value="Genomic_DNA"/>
</dbReference>
<feature type="transmembrane region" description="Helical" evidence="1">
    <location>
        <begin position="598"/>
        <end position="619"/>
    </location>
</feature>
<keyword evidence="1" id="KW-0472">Membrane</keyword>
<feature type="transmembrane region" description="Helical" evidence="1">
    <location>
        <begin position="526"/>
        <end position="547"/>
    </location>
</feature>
<feature type="transmembrane region" description="Helical" evidence="1">
    <location>
        <begin position="245"/>
        <end position="262"/>
    </location>
</feature>
<feature type="transmembrane region" description="Helical" evidence="1">
    <location>
        <begin position="567"/>
        <end position="586"/>
    </location>
</feature>
<feature type="transmembrane region" description="Helical" evidence="1">
    <location>
        <begin position="631"/>
        <end position="648"/>
    </location>
</feature>
<feature type="transmembrane region" description="Helical" evidence="1">
    <location>
        <begin position="443"/>
        <end position="471"/>
    </location>
</feature>